<evidence type="ECO:0000313" key="2">
    <source>
        <dbReference type="Proteomes" id="UP000219215"/>
    </source>
</evidence>
<organism evidence="1 2">
    <name type="scientific">Pseudodesulfovibrio profundus</name>
    <dbReference type="NCBI Taxonomy" id="57320"/>
    <lineage>
        <taxon>Bacteria</taxon>
        <taxon>Pseudomonadati</taxon>
        <taxon>Thermodesulfobacteriota</taxon>
        <taxon>Desulfovibrionia</taxon>
        <taxon>Desulfovibrionales</taxon>
        <taxon>Desulfovibrionaceae</taxon>
    </lineage>
</organism>
<dbReference type="Proteomes" id="UP000219215">
    <property type="component" value="Chromosome DPRO"/>
</dbReference>
<protein>
    <submittedName>
        <fullName evidence="1">Uncharacterized protein</fullName>
    </submittedName>
</protein>
<keyword evidence="2" id="KW-1185">Reference proteome</keyword>
<reference evidence="2" key="1">
    <citation type="submission" date="2017-09" db="EMBL/GenBank/DDBJ databases">
        <authorList>
            <person name="Regsiter A."/>
            <person name="William W."/>
        </authorList>
    </citation>
    <scope>NUCLEOTIDE SEQUENCE [LARGE SCALE GENOMIC DNA]</scope>
    <source>
        <strain evidence="2">500-1</strain>
    </source>
</reference>
<dbReference type="OrthoDB" id="9790355at2"/>
<dbReference type="KEGG" id="pprf:DPRO_0573"/>
<dbReference type="EMBL" id="LT907975">
    <property type="protein sequence ID" value="SOB57456.1"/>
    <property type="molecule type" value="Genomic_DNA"/>
</dbReference>
<gene>
    <name evidence="1" type="ORF">DPRO_0573</name>
</gene>
<sequence>MKNPILVPEFREYLSHNSIEALREICEAEHLAVVARGLAAPAASLIPFKPSILGQSPFQPFEGGVRHD</sequence>
<name>A0A2C8F501_9BACT</name>
<accession>A0A2C8F501</accession>
<dbReference type="AlphaFoldDB" id="A0A2C8F501"/>
<dbReference type="RefSeq" id="WP_162291139.1">
    <property type="nucleotide sequence ID" value="NZ_LT907975.1"/>
</dbReference>
<evidence type="ECO:0000313" key="1">
    <source>
        <dbReference type="EMBL" id="SOB57456.1"/>
    </source>
</evidence>
<proteinExistence type="predicted"/>